<keyword evidence="3" id="KW-1185">Reference proteome</keyword>
<name>A0AAW1DAV9_9HEMI</name>
<comment type="caution">
    <text evidence="2">The sequence shown here is derived from an EMBL/GenBank/DDBJ whole genome shotgun (WGS) entry which is preliminary data.</text>
</comment>
<organism evidence="2 3">
    <name type="scientific">Rhynocoris fuscipes</name>
    <dbReference type="NCBI Taxonomy" id="488301"/>
    <lineage>
        <taxon>Eukaryota</taxon>
        <taxon>Metazoa</taxon>
        <taxon>Ecdysozoa</taxon>
        <taxon>Arthropoda</taxon>
        <taxon>Hexapoda</taxon>
        <taxon>Insecta</taxon>
        <taxon>Pterygota</taxon>
        <taxon>Neoptera</taxon>
        <taxon>Paraneoptera</taxon>
        <taxon>Hemiptera</taxon>
        <taxon>Heteroptera</taxon>
        <taxon>Panheteroptera</taxon>
        <taxon>Cimicomorpha</taxon>
        <taxon>Reduviidae</taxon>
        <taxon>Harpactorinae</taxon>
        <taxon>Harpactorini</taxon>
        <taxon>Rhynocoris</taxon>
    </lineage>
</organism>
<sequence>MDSAQNAVLFRKRDKDTKDGLKKQTDEPLDWTKYKWNIDIERAESQADMKLLADSLSDLSNKDEEMKDIIDNVTKNIETRKQCEEHEQHLDEEMLRSSERLRRFKEILEKVKNDNFQTKKIKEHTMDEIDNMTTEQLDEKLQELCKAMEELRVAREGPGCIPEVRASLEKYQKLIKGALNIRPKRPDHLKMYSSDPKKKSVRDLLLQGAHKINVNEELSDKIDKLPRGEMEAELALNYLKEMANEKNIPNKDLPTFIKSVLMPDFHA</sequence>
<dbReference type="EMBL" id="JAPXFL010000006">
    <property type="protein sequence ID" value="KAK9505500.1"/>
    <property type="molecule type" value="Genomic_DNA"/>
</dbReference>
<dbReference type="Proteomes" id="UP001461498">
    <property type="component" value="Unassembled WGS sequence"/>
</dbReference>
<feature type="region of interest" description="Disordered" evidence="1">
    <location>
        <begin position="1"/>
        <end position="24"/>
    </location>
</feature>
<protein>
    <submittedName>
        <fullName evidence="2">Uncharacterized protein</fullName>
    </submittedName>
</protein>
<dbReference type="AlphaFoldDB" id="A0AAW1DAV9"/>
<gene>
    <name evidence="2" type="ORF">O3M35_009541</name>
</gene>
<proteinExistence type="predicted"/>
<feature type="compositionally biased region" description="Basic and acidic residues" evidence="1">
    <location>
        <begin position="11"/>
        <end position="24"/>
    </location>
</feature>
<reference evidence="2 3" key="1">
    <citation type="submission" date="2022-12" db="EMBL/GenBank/DDBJ databases">
        <title>Chromosome-level genome assembly of true bugs.</title>
        <authorList>
            <person name="Ma L."/>
            <person name="Li H."/>
        </authorList>
    </citation>
    <scope>NUCLEOTIDE SEQUENCE [LARGE SCALE GENOMIC DNA]</scope>
    <source>
        <strain evidence="2">Lab_2022b</strain>
    </source>
</reference>
<evidence type="ECO:0000313" key="3">
    <source>
        <dbReference type="Proteomes" id="UP001461498"/>
    </source>
</evidence>
<accession>A0AAW1DAV9</accession>
<evidence type="ECO:0000256" key="1">
    <source>
        <dbReference type="SAM" id="MobiDB-lite"/>
    </source>
</evidence>
<evidence type="ECO:0000313" key="2">
    <source>
        <dbReference type="EMBL" id="KAK9505500.1"/>
    </source>
</evidence>